<keyword evidence="2" id="KW-1185">Reference proteome</keyword>
<name>A0A9D4MZ57_DREPO</name>
<reference evidence="1" key="1">
    <citation type="journal article" date="2019" name="bioRxiv">
        <title>The Genome of the Zebra Mussel, Dreissena polymorpha: A Resource for Invasive Species Research.</title>
        <authorList>
            <person name="McCartney M.A."/>
            <person name="Auch B."/>
            <person name="Kono T."/>
            <person name="Mallez S."/>
            <person name="Zhang Y."/>
            <person name="Obille A."/>
            <person name="Becker A."/>
            <person name="Abrahante J.E."/>
            <person name="Garbe J."/>
            <person name="Badalamenti J.P."/>
            <person name="Herman A."/>
            <person name="Mangelson H."/>
            <person name="Liachko I."/>
            <person name="Sullivan S."/>
            <person name="Sone E.D."/>
            <person name="Koren S."/>
            <person name="Silverstein K.A.T."/>
            <person name="Beckman K.B."/>
            <person name="Gohl D.M."/>
        </authorList>
    </citation>
    <scope>NUCLEOTIDE SEQUENCE</scope>
    <source>
        <strain evidence="1">Duluth1</strain>
        <tissue evidence="1">Whole animal</tissue>
    </source>
</reference>
<evidence type="ECO:0000313" key="2">
    <source>
        <dbReference type="Proteomes" id="UP000828390"/>
    </source>
</evidence>
<protein>
    <submittedName>
        <fullName evidence="1">Uncharacterized protein</fullName>
    </submittedName>
</protein>
<organism evidence="1 2">
    <name type="scientific">Dreissena polymorpha</name>
    <name type="common">Zebra mussel</name>
    <name type="synonym">Mytilus polymorpha</name>
    <dbReference type="NCBI Taxonomy" id="45954"/>
    <lineage>
        <taxon>Eukaryota</taxon>
        <taxon>Metazoa</taxon>
        <taxon>Spiralia</taxon>
        <taxon>Lophotrochozoa</taxon>
        <taxon>Mollusca</taxon>
        <taxon>Bivalvia</taxon>
        <taxon>Autobranchia</taxon>
        <taxon>Heteroconchia</taxon>
        <taxon>Euheterodonta</taxon>
        <taxon>Imparidentia</taxon>
        <taxon>Neoheterodontei</taxon>
        <taxon>Myida</taxon>
        <taxon>Dreissenoidea</taxon>
        <taxon>Dreissenidae</taxon>
        <taxon>Dreissena</taxon>
    </lineage>
</organism>
<proteinExistence type="predicted"/>
<accession>A0A9D4MZ57</accession>
<gene>
    <name evidence="1" type="ORF">DPMN_010669</name>
</gene>
<comment type="caution">
    <text evidence="1">The sequence shown here is derived from an EMBL/GenBank/DDBJ whole genome shotgun (WGS) entry which is preliminary data.</text>
</comment>
<dbReference type="EMBL" id="JAIWYP010000001">
    <property type="protein sequence ID" value="KAH3886657.1"/>
    <property type="molecule type" value="Genomic_DNA"/>
</dbReference>
<evidence type="ECO:0000313" key="1">
    <source>
        <dbReference type="EMBL" id="KAH3886657.1"/>
    </source>
</evidence>
<dbReference type="AlphaFoldDB" id="A0A9D4MZ57"/>
<reference evidence="1" key="2">
    <citation type="submission" date="2020-11" db="EMBL/GenBank/DDBJ databases">
        <authorList>
            <person name="McCartney M.A."/>
            <person name="Auch B."/>
            <person name="Kono T."/>
            <person name="Mallez S."/>
            <person name="Becker A."/>
            <person name="Gohl D.M."/>
            <person name="Silverstein K.A.T."/>
            <person name="Koren S."/>
            <person name="Bechman K.B."/>
            <person name="Herman A."/>
            <person name="Abrahante J.E."/>
            <person name="Garbe J."/>
        </authorList>
    </citation>
    <scope>NUCLEOTIDE SEQUENCE</scope>
    <source>
        <strain evidence="1">Duluth1</strain>
        <tissue evidence="1">Whole animal</tissue>
    </source>
</reference>
<dbReference type="Proteomes" id="UP000828390">
    <property type="component" value="Unassembled WGS sequence"/>
</dbReference>
<sequence length="65" mass="7207">MGTRNLRENSNKCGRRNGCSNPLVKVKCGHRSGCSNPLVKVWSQEWMQQSAGESVVTGMDAAIRW</sequence>